<accession>A0A1I8P2B3</accession>
<dbReference type="VEuPathDB" id="VectorBase:SCAU004209"/>
<evidence type="ECO:0000256" key="3">
    <source>
        <dbReference type="SAM" id="SignalP"/>
    </source>
</evidence>
<dbReference type="OrthoDB" id="7390288at2759"/>
<keyword evidence="6" id="KW-1185">Reference proteome</keyword>
<feature type="chain" id="PRO_5009325917" description="Single domain-containing protein" evidence="3">
    <location>
        <begin position="22"/>
        <end position="103"/>
    </location>
</feature>
<protein>
    <recommendedName>
        <fullName evidence="4">Single domain-containing protein</fullName>
    </recommendedName>
</protein>
<evidence type="ECO:0000256" key="1">
    <source>
        <dbReference type="ARBA" id="ARBA00004613"/>
    </source>
</evidence>
<dbReference type="KEGG" id="scac:106084116"/>
<feature type="signal peptide" evidence="3">
    <location>
        <begin position="1"/>
        <end position="21"/>
    </location>
</feature>
<sequence>MFQQQIYILCVLLALVAAVASQGSIQYFNRKHPTLENHCYHDMHKLSVKVHETVYPTNVDYQCLKATCSEDYTMDIAYCPRGQPTCGKKPDYSKPFPECCSDC</sequence>
<dbReference type="GO" id="GO:0005576">
    <property type="term" value="C:extracellular region"/>
    <property type="evidence" value="ECO:0007669"/>
    <property type="project" value="UniProtKB-SubCell"/>
</dbReference>
<dbReference type="AlphaFoldDB" id="A0A1I8P2B3"/>
<dbReference type="SMART" id="SM01318">
    <property type="entry name" value="SVWC"/>
    <property type="match status" value="1"/>
</dbReference>
<gene>
    <name evidence="5" type="primary">106084116</name>
</gene>
<evidence type="ECO:0000313" key="5">
    <source>
        <dbReference type="EnsemblMetazoa" id="SCAU004209-PA"/>
    </source>
</evidence>
<keyword evidence="3" id="KW-0732">Signal</keyword>
<name>A0A1I8P2B3_STOCA</name>
<dbReference type="InterPro" id="IPR029277">
    <property type="entry name" value="SVWC_dom"/>
</dbReference>
<evidence type="ECO:0000313" key="6">
    <source>
        <dbReference type="Proteomes" id="UP000095300"/>
    </source>
</evidence>
<dbReference type="Proteomes" id="UP000095300">
    <property type="component" value="Unassembled WGS sequence"/>
</dbReference>
<dbReference type="Pfam" id="PF15430">
    <property type="entry name" value="SVWC"/>
    <property type="match status" value="1"/>
</dbReference>
<evidence type="ECO:0000256" key="2">
    <source>
        <dbReference type="ARBA" id="ARBA00022525"/>
    </source>
</evidence>
<feature type="domain" description="Single" evidence="4">
    <location>
        <begin position="39"/>
        <end position="103"/>
    </location>
</feature>
<organism evidence="5 6">
    <name type="scientific">Stomoxys calcitrans</name>
    <name type="common">Stable fly</name>
    <name type="synonym">Conops calcitrans</name>
    <dbReference type="NCBI Taxonomy" id="35570"/>
    <lineage>
        <taxon>Eukaryota</taxon>
        <taxon>Metazoa</taxon>
        <taxon>Ecdysozoa</taxon>
        <taxon>Arthropoda</taxon>
        <taxon>Hexapoda</taxon>
        <taxon>Insecta</taxon>
        <taxon>Pterygota</taxon>
        <taxon>Neoptera</taxon>
        <taxon>Endopterygota</taxon>
        <taxon>Diptera</taxon>
        <taxon>Brachycera</taxon>
        <taxon>Muscomorpha</taxon>
        <taxon>Muscoidea</taxon>
        <taxon>Muscidae</taxon>
        <taxon>Stomoxys</taxon>
    </lineage>
</organism>
<reference evidence="5" key="1">
    <citation type="submission" date="2020-05" db="UniProtKB">
        <authorList>
            <consortium name="EnsemblMetazoa"/>
        </authorList>
    </citation>
    <scope>IDENTIFICATION</scope>
    <source>
        <strain evidence="5">USDA</strain>
    </source>
</reference>
<comment type="subcellular location">
    <subcellularLocation>
        <location evidence="1">Secreted</location>
    </subcellularLocation>
</comment>
<evidence type="ECO:0000259" key="4">
    <source>
        <dbReference type="SMART" id="SM01318"/>
    </source>
</evidence>
<dbReference type="EnsemblMetazoa" id="SCAU004209-RA">
    <property type="protein sequence ID" value="SCAU004209-PA"/>
    <property type="gene ID" value="SCAU004209"/>
</dbReference>
<proteinExistence type="predicted"/>
<keyword evidence="2" id="KW-0964">Secreted</keyword>